<dbReference type="EMBL" id="CP042425">
    <property type="protein sequence ID" value="QEL17349.1"/>
    <property type="molecule type" value="Genomic_DNA"/>
</dbReference>
<dbReference type="OrthoDB" id="272011at2"/>
<sequence length="396" mass="41981">MFVSLLVLTATFGQIKPASFVATTADDPATGPWQSLAKNWAVTIGDGKPVANLVSLRRADTPLPAWPRTAGVLLTNGDRIAGELSGGDDTSITLKTTWNGKGLRIPLPAVQVLWLTPIPAEASDFPDRYLWLEAGRKSDVVLLRNGDAVAGDIEKFLAGGSLQIRRKTDGLSAVLEANAVAAVALNPGLGAIRKVKGPFGRVVLTDGSRISFATATADATTLRGSTFFGTAVELPVDRIVSLDIQQGKAANLADLKPKSEAIEPFNDLAWPWQANRTVKARPLRLATKLGTSTFDTGLGTHPRTTLTYALYGKYRRFTALVGLDSETGQRGTAKVRILVDGQEQPLESLAKLTAVGGPIPVSVDLAKAKELTLVVDFGPGGDVQADVNWADARLIE</sequence>
<dbReference type="KEGG" id="lrs:PX52LOC_04332"/>
<dbReference type="InterPro" id="IPR038637">
    <property type="entry name" value="NPCBM_sf"/>
</dbReference>
<dbReference type="SUPFAM" id="SSF49785">
    <property type="entry name" value="Galactose-binding domain-like"/>
    <property type="match status" value="1"/>
</dbReference>
<dbReference type="Proteomes" id="UP000324974">
    <property type="component" value="Chromosome"/>
</dbReference>
<gene>
    <name evidence="2" type="ORF">PX52LOC_04332</name>
</gene>
<evidence type="ECO:0000313" key="3">
    <source>
        <dbReference type="Proteomes" id="UP000324974"/>
    </source>
</evidence>
<reference evidence="3" key="1">
    <citation type="submission" date="2019-08" db="EMBL/GenBank/DDBJ databases">
        <title>Limnoglobus roseus gen. nov., sp. nov., a novel freshwater planctomycete with a giant genome from the family Gemmataceae.</title>
        <authorList>
            <person name="Kulichevskaya I.S."/>
            <person name="Naumoff D.G."/>
            <person name="Miroshnikov K."/>
            <person name="Ivanova A."/>
            <person name="Philippov D.A."/>
            <person name="Hakobyan A."/>
            <person name="Rijpstra I.C."/>
            <person name="Sinninghe Damste J.S."/>
            <person name="Liesack W."/>
            <person name="Dedysh S.N."/>
        </authorList>
    </citation>
    <scope>NUCLEOTIDE SEQUENCE [LARGE SCALE GENOMIC DNA]</scope>
    <source>
        <strain evidence="3">PX52</strain>
    </source>
</reference>
<evidence type="ECO:0000259" key="1">
    <source>
        <dbReference type="SMART" id="SM00776"/>
    </source>
</evidence>
<proteinExistence type="predicted"/>
<dbReference type="InterPro" id="IPR008979">
    <property type="entry name" value="Galactose-bd-like_sf"/>
</dbReference>
<accession>A0A5C1ADB4</accession>
<evidence type="ECO:0000313" key="2">
    <source>
        <dbReference type="EMBL" id="QEL17349.1"/>
    </source>
</evidence>
<name>A0A5C1ADB4_9BACT</name>
<dbReference type="RefSeq" id="WP_149111975.1">
    <property type="nucleotide sequence ID" value="NZ_CP042425.1"/>
</dbReference>
<dbReference type="SMART" id="SM00776">
    <property type="entry name" value="NPCBM"/>
    <property type="match status" value="1"/>
</dbReference>
<protein>
    <submittedName>
        <fullName evidence="2">NPCBM containing protein</fullName>
    </submittedName>
</protein>
<dbReference type="Pfam" id="PF08305">
    <property type="entry name" value="NPCBM"/>
    <property type="match status" value="1"/>
</dbReference>
<dbReference type="Gene3D" id="2.60.120.1060">
    <property type="entry name" value="NPCBM/NEW2 domain"/>
    <property type="match status" value="1"/>
</dbReference>
<dbReference type="AlphaFoldDB" id="A0A5C1ADB4"/>
<organism evidence="2 3">
    <name type="scientific">Limnoglobus roseus</name>
    <dbReference type="NCBI Taxonomy" id="2598579"/>
    <lineage>
        <taxon>Bacteria</taxon>
        <taxon>Pseudomonadati</taxon>
        <taxon>Planctomycetota</taxon>
        <taxon>Planctomycetia</taxon>
        <taxon>Gemmatales</taxon>
        <taxon>Gemmataceae</taxon>
        <taxon>Limnoglobus</taxon>
    </lineage>
</organism>
<feature type="domain" description="Glycosyl hydrolase family 98 putative carbohydrate-binding module" evidence="1">
    <location>
        <begin position="245"/>
        <end position="396"/>
    </location>
</feature>
<dbReference type="InterPro" id="IPR013222">
    <property type="entry name" value="Glyco_hyd_98_carb-bd"/>
</dbReference>
<keyword evidence="3" id="KW-1185">Reference proteome</keyword>